<feature type="domain" description="Tag1-like fourth Ig-like" evidence="3">
    <location>
        <begin position="601"/>
        <end position="717"/>
    </location>
</feature>
<organism evidence="5 6">
    <name type="scientific">Aspergillus sclerotialis</name>
    <dbReference type="NCBI Taxonomy" id="2070753"/>
    <lineage>
        <taxon>Eukaryota</taxon>
        <taxon>Fungi</taxon>
        <taxon>Dikarya</taxon>
        <taxon>Ascomycota</taxon>
        <taxon>Pezizomycotina</taxon>
        <taxon>Eurotiomycetes</taxon>
        <taxon>Eurotiomycetidae</taxon>
        <taxon>Eurotiales</taxon>
        <taxon>Aspergillaceae</taxon>
        <taxon>Aspergillus</taxon>
        <taxon>Aspergillus subgen. Polypaecilum</taxon>
    </lineage>
</organism>
<dbReference type="EMBL" id="MVGC01000009">
    <property type="protein sequence ID" value="RJE27098.1"/>
    <property type="molecule type" value="Genomic_DNA"/>
</dbReference>
<reference evidence="6" key="1">
    <citation type="submission" date="2017-02" db="EMBL/GenBank/DDBJ databases">
        <authorList>
            <person name="Tafer H."/>
            <person name="Lopandic K."/>
        </authorList>
    </citation>
    <scope>NUCLEOTIDE SEQUENCE [LARGE SCALE GENOMIC DNA]</scope>
    <source>
        <strain evidence="6">CBS 366.77</strain>
    </source>
</reference>
<sequence length="870" mass="94100">MADESTRPLLSGGSRSSSPHHSPSSRTSVSSHSDQRGRSFQLSSESTPLLVRREDELQSYGTEPREYSPHESQDTSPERLRKRSCWIGPIPLAILILGFLAVILVIFIAAPSVGKEYASQAIVFHPTNLSIDSASADGVRTRVQGDLVLDANRVKKSSVRDIGRFVTWIAREVETGQSEVEVHLPEYENALVGTASLPSFKVNIRNGHVNHVDVLADLTAGDIQGIRPVAIDWLEGRLSQLQVYSEATVNLKSGLLGLGTQVLSDTLVFESKDFPALPSVNIRQANVYDTDLPGENGALAVDLSLRAMIDSPFALRVPRLGFEVLVPNCSPGDPHISVADAKTEVIQISPSHSTNIDVNGLIRGFSEELTTTCPGKKHSPLDFLVRSYMRGNKTTIYVRGVEAPSLGTPAWMGDLLKNVTVPLPFTSHSLDNLVKNFTMSDVHFSLPNPLADPGSPESQLRASSMVKVLVSVPKQMNFHVDVPRVRATAAVYYNGTQLGVLELHEWQKANSTVITDRDGTPALFVQFPMKDAPLHVTNEGVLTDILQTLIFEGNSVNLTVAAAVDAKVTTGMGQFAVRGIPADGRIYVKPPYSDSAGQLSPRIDSMSLGPTTESSILMRTTVNFTNPTKYSATVPLVDLIMLYNATTVAHITARNVSVIPGLNYHVPVDFLWSPLDSGGEDGVKAGREMVSQYVSGLNTTVTVQTYRGTIPTLPKIGQALSKLALRVPFPKMPAPQLPGDDNRPHDDGQPHFIQDATLHLLSSTADFTLLSPLSKTSIVITSVDATAYYKKIDELGEIHYLDSFEVPPGISQSPRFPVELNLGGIGYSAVKGALGGSLQIGAVAEVCIQVDQYRDSILYKGDSIAAKIRV</sequence>
<dbReference type="InterPro" id="IPR046368">
    <property type="entry name" value="Tag1"/>
</dbReference>
<dbReference type="Pfam" id="PF22786">
    <property type="entry name" value="Tag1_C"/>
    <property type="match status" value="1"/>
</dbReference>
<dbReference type="Pfam" id="PF26153">
    <property type="entry name" value="LEA-2L_5"/>
    <property type="match status" value="1"/>
</dbReference>
<dbReference type="AlphaFoldDB" id="A0A3A2ZVC0"/>
<evidence type="ECO:0000256" key="1">
    <source>
        <dbReference type="SAM" id="MobiDB-lite"/>
    </source>
</evidence>
<gene>
    <name evidence="5" type="ORF">PHISCL_00565</name>
</gene>
<feature type="compositionally biased region" description="Low complexity" evidence="1">
    <location>
        <begin position="7"/>
        <end position="32"/>
    </location>
</feature>
<evidence type="ECO:0000259" key="4">
    <source>
        <dbReference type="Pfam" id="PF26153"/>
    </source>
</evidence>
<feature type="region of interest" description="Disordered" evidence="1">
    <location>
        <begin position="1"/>
        <end position="80"/>
    </location>
</feature>
<evidence type="ECO:0000259" key="2">
    <source>
        <dbReference type="Pfam" id="PF22786"/>
    </source>
</evidence>
<dbReference type="OrthoDB" id="5596576at2759"/>
<accession>A0A3A2ZVC0</accession>
<evidence type="ECO:0000259" key="3">
    <source>
        <dbReference type="Pfam" id="PF26150"/>
    </source>
</evidence>
<feature type="compositionally biased region" description="Basic and acidic residues" evidence="1">
    <location>
        <begin position="63"/>
        <end position="79"/>
    </location>
</feature>
<dbReference type="InterPro" id="IPR059066">
    <property type="entry name" value="Ig_Tag1-like_5th"/>
</dbReference>
<comment type="caution">
    <text evidence="5">The sequence shown here is derived from an EMBL/GenBank/DDBJ whole genome shotgun (WGS) entry which is preliminary data.</text>
</comment>
<dbReference type="InterPro" id="IPR059065">
    <property type="entry name" value="Ig_Tag1-like_4th"/>
</dbReference>
<proteinExistence type="predicted"/>
<feature type="domain" description="Tag1 C-terminal" evidence="2">
    <location>
        <begin position="476"/>
        <end position="589"/>
    </location>
</feature>
<dbReference type="InterPro" id="IPR055011">
    <property type="entry name" value="Tag1_C"/>
</dbReference>
<evidence type="ECO:0000313" key="5">
    <source>
        <dbReference type="EMBL" id="RJE27098.1"/>
    </source>
</evidence>
<dbReference type="Proteomes" id="UP000266188">
    <property type="component" value="Unassembled WGS sequence"/>
</dbReference>
<name>A0A3A2ZVC0_9EURO</name>
<evidence type="ECO:0000313" key="6">
    <source>
        <dbReference type="Proteomes" id="UP000266188"/>
    </source>
</evidence>
<feature type="domain" description="Tag1-like fifth Ig-like" evidence="4">
    <location>
        <begin position="746"/>
        <end position="857"/>
    </location>
</feature>
<dbReference type="GO" id="GO:0000329">
    <property type="term" value="C:fungal-type vacuole membrane"/>
    <property type="evidence" value="ECO:0007669"/>
    <property type="project" value="InterPro"/>
</dbReference>
<evidence type="ECO:0008006" key="7">
    <source>
        <dbReference type="Google" id="ProtNLM"/>
    </source>
</evidence>
<keyword evidence="6" id="KW-1185">Reference proteome</keyword>
<dbReference type="Pfam" id="PF26174">
    <property type="entry name" value="LEA-2_1"/>
    <property type="match status" value="1"/>
</dbReference>
<protein>
    <recommendedName>
        <fullName evidence="7">Pre-rRNA processing protein</fullName>
    </recommendedName>
</protein>
<dbReference type="PANTHER" id="PTHR35895">
    <property type="entry name" value="CHROMOSOME 16, WHOLE GENOME SHOTGUN SEQUENCE"/>
    <property type="match status" value="1"/>
</dbReference>
<dbReference type="Pfam" id="PF26150">
    <property type="entry name" value="LEA-2_4"/>
    <property type="match status" value="1"/>
</dbReference>
<dbReference type="PANTHER" id="PTHR35895:SF3">
    <property type="entry name" value="PRE-RRNA PROCESSING PROTEIN"/>
    <property type="match status" value="1"/>
</dbReference>
<feature type="compositionally biased region" description="Polar residues" evidence="1">
    <location>
        <begin position="38"/>
        <end position="47"/>
    </location>
</feature>